<accession>A0A1F5WDN5</accession>
<sequence>MWRYWTIGIGGIVVAIIQQLGFPASFKQLIAAAGGIGLALLGFWLLAEEREKRNNSNSTV</sequence>
<dbReference type="STRING" id="1798338.A3J56_00465"/>
<reference evidence="2 3" key="1">
    <citation type="journal article" date="2016" name="Nat. Commun.">
        <title>Thousands of microbial genomes shed light on interconnected biogeochemical processes in an aquifer system.</title>
        <authorList>
            <person name="Anantharaman K."/>
            <person name="Brown C.T."/>
            <person name="Hug L.A."/>
            <person name="Sharon I."/>
            <person name="Castelle C.J."/>
            <person name="Probst A.J."/>
            <person name="Thomas B.C."/>
            <person name="Singh A."/>
            <person name="Wilkins M.J."/>
            <person name="Karaoz U."/>
            <person name="Brodie E.L."/>
            <person name="Williams K.H."/>
            <person name="Hubbard S.S."/>
            <person name="Banfield J.F."/>
        </authorList>
    </citation>
    <scope>NUCLEOTIDE SEQUENCE [LARGE SCALE GENOMIC DNA]</scope>
</reference>
<keyword evidence="1" id="KW-0812">Transmembrane</keyword>
<keyword evidence="1" id="KW-1133">Transmembrane helix</keyword>
<dbReference type="AlphaFoldDB" id="A0A1F5WDN5"/>
<feature type="transmembrane region" description="Helical" evidence="1">
    <location>
        <begin position="28"/>
        <end position="47"/>
    </location>
</feature>
<dbReference type="EMBL" id="MFHQ01000035">
    <property type="protein sequence ID" value="OGF73839.1"/>
    <property type="molecule type" value="Genomic_DNA"/>
</dbReference>
<organism evidence="2 3">
    <name type="scientific">Candidatus Giovannonibacteria bacterium RIFCSPHIGHO2_02_FULL_46_20</name>
    <dbReference type="NCBI Taxonomy" id="1798338"/>
    <lineage>
        <taxon>Bacteria</taxon>
        <taxon>Candidatus Giovannoniibacteriota</taxon>
    </lineage>
</organism>
<feature type="transmembrane region" description="Helical" evidence="1">
    <location>
        <begin position="5"/>
        <end position="22"/>
    </location>
</feature>
<evidence type="ECO:0000313" key="2">
    <source>
        <dbReference type="EMBL" id="OGF73839.1"/>
    </source>
</evidence>
<evidence type="ECO:0000256" key="1">
    <source>
        <dbReference type="SAM" id="Phobius"/>
    </source>
</evidence>
<keyword evidence="1" id="KW-0472">Membrane</keyword>
<dbReference type="Proteomes" id="UP000178406">
    <property type="component" value="Unassembled WGS sequence"/>
</dbReference>
<name>A0A1F5WDN5_9BACT</name>
<evidence type="ECO:0000313" key="3">
    <source>
        <dbReference type="Proteomes" id="UP000178406"/>
    </source>
</evidence>
<comment type="caution">
    <text evidence="2">The sequence shown here is derived from an EMBL/GenBank/DDBJ whole genome shotgun (WGS) entry which is preliminary data.</text>
</comment>
<gene>
    <name evidence="2" type="ORF">A3J56_00465</name>
</gene>
<proteinExistence type="predicted"/>
<protein>
    <submittedName>
        <fullName evidence="2">Uncharacterized protein</fullName>
    </submittedName>
</protein>